<evidence type="ECO:0000256" key="1">
    <source>
        <dbReference type="SAM" id="Phobius"/>
    </source>
</evidence>
<comment type="caution">
    <text evidence="2">The sequence shown here is derived from an EMBL/GenBank/DDBJ whole genome shotgun (WGS) entry which is preliminary data.</text>
</comment>
<feature type="transmembrane region" description="Helical" evidence="1">
    <location>
        <begin position="47"/>
        <end position="69"/>
    </location>
</feature>
<sequence>MTMHDRGRARLRAGLGVVGTLLMTCGIAAILFAWWGTAHTGYVFEQIPYLVSGGLLGLGLIGVGGFLYFGSWLTKLMEEQRQTAQALRTLLEERSAD</sequence>
<keyword evidence="1" id="KW-0812">Transmembrane</keyword>
<name>A0A563EJI4_9PSEU</name>
<dbReference type="RefSeq" id="WP_146358263.1">
    <property type="nucleotide sequence ID" value="NZ_VOBR01000028.1"/>
</dbReference>
<dbReference type="Proteomes" id="UP000316639">
    <property type="component" value="Unassembled WGS sequence"/>
</dbReference>
<protein>
    <submittedName>
        <fullName evidence="2">Uncharacterized protein</fullName>
    </submittedName>
</protein>
<accession>A0A563EJI4</accession>
<reference evidence="2 3" key="1">
    <citation type="submission" date="2019-07" db="EMBL/GenBank/DDBJ databases">
        <title>Lentzea xizangensis sp. nov., isolated from Qinghai-Tibetan Plateau Soils.</title>
        <authorList>
            <person name="Huang J."/>
        </authorList>
    </citation>
    <scope>NUCLEOTIDE SEQUENCE [LARGE SCALE GENOMIC DNA]</scope>
    <source>
        <strain evidence="2 3">FXJ1.1311</strain>
    </source>
</reference>
<gene>
    <name evidence="2" type="ORF">FKR81_33620</name>
</gene>
<dbReference type="EMBL" id="VOBR01000028">
    <property type="protein sequence ID" value="TWP46991.1"/>
    <property type="molecule type" value="Genomic_DNA"/>
</dbReference>
<evidence type="ECO:0000313" key="2">
    <source>
        <dbReference type="EMBL" id="TWP46991.1"/>
    </source>
</evidence>
<organism evidence="2 3">
    <name type="scientific">Lentzea tibetensis</name>
    <dbReference type="NCBI Taxonomy" id="2591470"/>
    <lineage>
        <taxon>Bacteria</taxon>
        <taxon>Bacillati</taxon>
        <taxon>Actinomycetota</taxon>
        <taxon>Actinomycetes</taxon>
        <taxon>Pseudonocardiales</taxon>
        <taxon>Pseudonocardiaceae</taxon>
        <taxon>Lentzea</taxon>
    </lineage>
</organism>
<keyword evidence="1" id="KW-0472">Membrane</keyword>
<dbReference type="AlphaFoldDB" id="A0A563EJI4"/>
<feature type="transmembrane region" description="Helical" evidence="1">
    <location>
        <begin position="12"/>
        <end position="35"/>
    </location>
</feature>
<evidence type="ECO:0000313" key="3">
    <source>
        <dbReference type="Proteomes" id="UP000316639"/>
    </source>
</evidence>
<keyword evidence="1" id="KW-1133">Transmembrane helix</keyword>
<keyword evidence="3" id="KW-1185">Reference proteome</keyword>
<proteinExistence type="predicted"/>